<evidence type="ECO:0000313" key="1">
    <source>
        <dbReference type="EMBL" id="PNX79915.1"/>
    </source>
</evidence>
<name>A0A2K3LN00_TRIPR</name>
<dbReference type="CDD" id="cd09272">
    <property type="entry name" value="RNase_HI_RT_Ty1"/>
    <property type="match status" value="1"/>
</dbReference>
<proteinExistence type="predicted"/>
<gene>
    <name evidence="1" type="ORF">L195_g035906</name>
</gene>
<dbReference type="PANTHER" id="PTHR11439:SF486">
    <property type="entry name" value="RLK (RECEPTOR-LIKE KINASE) PROTEIN, PUTATIVE-RELATED"/>
    <property type="match status" value="1"/>
</dbReference>
<comment type="caution">
    <text evidence="1">The sequence shown here is derived from an EMBL/GenBank/DDBJ whole genome shotgun (WGS) entry which is preliminary data.</text>
</comment>
<dbReference type="AlphaFoldDB" id="A0A2K3LN00"/>
<reference evidence="1 2" key="1">
    <citation type="journal article" date="2014" name="Am. J. Bot.">
        <title>Genome assembly and annotation for red clover (Trifolium pratense; Fabaceae).</title>
        <authorList>
            <person name="Istvanek J."/>
            <person name="Jaros M."/>
            <person name="Krenek A."/>
            <person name="Repkova J."/>
        </authorList>
    </citation>
    <scope>NUCLEOTIDE SEQUENCE [LARGE SCALE GENOMIC DNA]</scope>
    <source>
        <strain evidence="2">cv. Tatra</strain>
        <tissue evidence="1">Young leaves</tissue>
    </source>
</reference>
<dbReference type="PANTHER" id="PTHR11439">
    <property type="entry name" value="GAG-POL-RELATED RETROTRANSPOSON"/>
    <property type="match status" value="1"/>
</dbReference>
<sequence length="187" mass="21343">MWRIDSTEGVNVALQHERMKYFACFHLVLEVSSDGALAIHDGESHIFGRTLQESLLCIRLCLEECRTRWSNIGQQMQSEFDMKSGDDKKSTYGGCFFLENNLISWFIKKQKSVSLSTAEVEYIAAESSCSQLLWMNQVLKEYNVEHNIASSRKPVSKSIIQSPQLDEVKDQPDGGLEYLSFECGERN</sequence>
<dbReference type="Proteomes" id="UP000236291">
    <property type="component" value="Unassembled WGS sequence"/>
</dbReference>
<dbReference type="EMBL" id="ASHM01036909">
    <property type="protein sequence ID" value="PNX79915.1"/>
    <property type="molecule type" value="Genomic_DNA"/>
</dbReference>
<dbReference type="ExpressionAtlas" id="A0A2K3LN00">
    <property type="expression patterns" value="baseline"/>
</dbReference>
<reference evidence="1 2" key="2">
    <citation type="journal article" date="2017" name="Front. Plant Sci.">
        <title>Gene Classification and Mining of Molecular Markers Useful in Red Clover (Trifolium pratense) Breeding.</title>
        <authorList>
            <person name="Istvanek J."/>
            <person name="Dluhosova J."/>
            <person name="Dluhos P."/>
            <person name="Patkova L."/>
            <person name="Nedelnik J."/>
            <person name="Repkova J."/>
        </authorList>
    </citation>
    <scope>NUCLEOTIDE SEQUENCE [LARGE SCALE GENOMIC DNA]</scope>
    <source>
        <strain evidence="2">cv. Tatra</strain>
        <tissue evidence="1">Young leaves</tissue>
    </source>
</reference>
<evidence type="ECO:0000313" key="2">
    <source>
        <dbReference type="Proteomes" id="UP000236291"/>
    </source>
</evidence>
<organism evidence="1 2">
    <name type="scientific">Trifolium pratense</name>
    <name type="common">Red clover</name>
    <dbReference type="NCBI Taxonomy" id="57577"/>
    <lineage>
        <taxon>Eukaryota</taxon>
        <taxon>Viridiplantae</taxon>
        <taxon>Streptophyta</taxon>
        <taxon>Embryophyta</taxon>
        <taxon>Tracheophyta</taxon>
        <taxon>Spermatophyta</taxon>
        <taxon>Magnoliopsida</taxon>
        <taxon>eudicotyledons</taxon>
        <taxon>Gunneridae</taxon>
        <taxon>Pentapetalae</taxon>
        <taxon>rosids</taxon>
        <taxon>fabids</taxon>
        <taxon>Fabales</taxon>
        <taxon>Fabaceae</taxon>
        <taxon>Papilionoideae</taxon>
        <taxon>50 kb inversion clade</taxon>
        <taxon>NPAAA clade</taxon>
        <taxon>Hologalegina</taxon>
        <taxon>IRL clade</taxon>
        <taxon>Trifolieae</taxon>
        <taxon>Trifolium</taxon>
    </lineage>
</organism>
<protein>
    <submittedName>
        <fullName evidence="1">Retrovirus-related Pol polyprotein from transposon TNT 1-94</fullName>
    </submittedName>
</protein>
<accession>A0A2K3LN00</accession>